<sequence>MKISISEIQKITSDLLSKLKENKGDEIQITNDYYWDISDEEVYNPYEEPRSITLGQLSDDLREIERLINSDDAIMYDLRRIAIILKAISAQNPTTF</sequence>
<comment type="caution">
    <text evidence="1">The sequence shown here is derived from an EMBL/GenBank/DDBJ whole genome shotgun (WGS) entry which is preliminary data.</text>
</comment>
<protein>
    <submittedName>
        <fullName evidence="1">Uncharacterized protein</fullName>
    </submittedName>
</protein>
<organism evidence="1 2">
    <name type="scientific">Sphingobacterium yanglingense</name>
    <dbReference type="NCBI Taxonomy" id="1437280"/>
    <lineage>
        <taxon>Bacteria</taxon>
        <taxon>Pseudomonadati</taxon>
        <taxon>Bacteroidota</taxon>
        <taxon>Sphingobacteriia</taxon>
        <taxon>Sphingobacteriales</taxon>
        <taxon>Sphingobacteriaceae</taxon>
        <taxon>Sphingobacterium</taxon>
    </lineage>
</organism>
<proteinExistence type="predicted"/>
<accession>A0A4R6WLK5</accession>
<dbReference type="RefSeq" id="WP_133582656.1">
    <property type="nucleotide sequence ID" value="NZ_SNYV01000003.1"/>
</dbReference>
<dbReference type="Proteomes" id="UP000295292">
    <property type="component" value="Unassembled WGS sequence"/>
</dbReference>
<evidence type="ECO:0000313" key="2">
    <source>
        <dbReference type="Proteomes" id="UP000295292"/>
    </source>
</evidence>
<dbReference type="EMBL" id="SNYV01000003">
    <property type="protein sequence ID" value="TDQ81704.1"/>
    <property type="molecule type" value="Genomic_DNA"/>
</dbReference>
<reference evidence="1 2" key="1">
    <citation type="submission" date="2019-03" db="EMBL/GenBank/DDBJ databases">
        <title>Genomic Encyclopedia of Archaeal and Bacterial Type Strains, Phase II (KMG-II): from individual species to whole genera.</title>
        <authorList>
            <person name="Goeker M."/>
        </authorList>
    </citation>
    <scope>NUCLEOTIDE SEQUENCE [LARGE SCALE GENOMIC DNA]</scope>
    <source>
        <strain evidence="1 2">DSM 28353</strain>
    </source>
</reference>
<dbReference type="OrthoDB" id="6630352at2"/>
<keyword evidence="2" id="KW-1185">Reference proteome</keyword>
<gene>
    <name evidence="1" type="ORF">CLV99_0232</name>
</gene>
<evidence type="ECO:0000313" key="1">
    <source>
        <dbReference type="EMBL" id="TDQ81704.1"/>
    </source>
</evidence>
<dbReference type="AlphaFoldDB" id="A0A4R6WLK5"/>
<name>A0A4R6WLK5_9SPHI</name>